<feature type="signal peptide" evidence="1">
    <location>
        <begin position="1"/>
        <end position="28"/>
    </location>
</feature>
<keyword evidence="1" id="KW-0732">Signal</keyword>
<evidence type="ECO:0000313" key="2">
    <source>
        <dbReference type="EMBL" id="KAG8458209.1"/>
    </source>
</evidence>
<name>A0A8J5XBM4_DIALT</name>
<organism evidence="2 3">
    <name type="scientific">Diacronema lutheri</name>
    <name type="common">Unicellular marine alga</name>
    <name type="synonym">Monochrysis lutheri</name>
    <dbReference type="NCBI Taxonomy" id="2081491"/>
    <lineage>
        <taxon>Eukaryota</taxon>
        <taxon>Haptista</taxon>
        <taxon>Haptophyta</taxon>
        <taxon>Pavlovophyceae</taxon>
        <taxon>Pavlovales</taxon>
        <taxon>Pavlovaceae</taxon>
        <taxon>Diacronema</taxon>
    </lineage>
</organism>
<evidence type="ECO:0000313" key="3">
    <source>
        <dbReference type="Proteomes" id="UP000751190"/>
    </source>
</evidence>
<dbReference type="Proteomes" id="UP000751190">
    <property type="component" value="Unassembled WGS sequence"/>
</dbReference>
<keyword evidence="3" id="KW-1185">Reference proteome</keyword>
<protein>
    <recommendedName>
        <fullName evidence="4">Amine oxidase</fullName>
    </recommendedName>
</protein>
<dbReference type="AlphaFoldDB" id="A0A8J5XBM4"/>
<gene>
    <name evidence="2" type="ORF">KFE25_001501</name>
</gene>
<evidence type="ECO:0008006" key="4">
    <source>
        <dbReference type="Google" id="ProtNLM"/>
    </source>
</evidence>
<accession>A0A8J5XBM4</accession>
<sequence length="252" mass="25531">MVAHRRSKRASREGLAPLVLLIAARVGALNGAPGSSSLFPVGAGPAGGPAFRSQRAAPVGADEIPGLWRVFDQLAAVDAAADDASEVAPPECGLTAEQSRRLSATLLLAADGGALRSTTSAFATGRWRLVDAPIGPPALEVVLDNKPGSQRLLYRGIVLVDQDAAADLAAAETAAGSRLYGMPAQLGVYGSVDHLCTAPMPEGEGAEAAMAAETAASLAGAFTMRKEMGLGMPWPGGAVAYTCEVGESRGLA</sequence>
<dbReference type="EMBL" id="JAGTXO010000055">
    <property type="protein sequence ID" value="KAG8458209.1"/>
    <property type="molecule type" value="Genomic_DNA"/>
</dbReference>
<evidence type="ECO:0000256" key="1">
    <source>
        <dbReference type="SAM" id="SignalP"/>
    </source>
</evidence>
<reference evidence="2" key="1">
    <citation type="submission" date="2021-05" db="EMBL/GenBank/DDBJ databases">
        <title>The genome of the haptophyte Pavlova lutheri (Diacronema luteri, Pavlovales) - a model for lipid biosynthesis in eukaryotic algae.</title>
        <authorList>
            <person name="Hulatt C.J."/>
            <person name="Posewitz M.C."/>
        </authorList>
    </citation>
    <scope>NUCLEOTIDE SEQUENCE</scope>
    <source>
        <strain evidence="2">NIVA-4/92</strain>
    </source>
</reference>
<proteinExistence type="predicted"/>
<feature type="chain" id="PRO_5035255581" description="Amine oxidase" evidence="1">
    <location>
        <begin position="29"/>
        <end position="252"/>
    </location>
</feature>
<comment type="caution">
    <text evidence="2">The sequence shown here is derived from an EMBL/GenBank/DDBJ whole genome shotgun (WGS) entry which is preliminary data.</text>
</comment>